<organism evidence="2 3">
    <name type="scientific">Sphingomonas rosea</name>
    <dbReference type="NCBI Taxonomy" id="335605"/>
    <lineage>
        <taxon>Bacteria</taxon>
        <taxon>Pseudomonadati</taxon>
        <taxon>Pseudomonadota</taxon>
        <taxon>Alphaproteobacteria</taxon>
        <taxon>Sphingomonadales</taxon>
        <taxon>Sphingomonadaceae</taxon>
        <taxon>Sphingomonas</taxon>
    </lineage>
</organism>
<dbReference type="EMBL" id="BAABBR010000001">
    <property type="protein sequence ID" value="GAA4031141.1"/>
    <property type="molecule type" value="Genomic_DNA"/>
</dbReference>
<proteinExistence type="predicted"/>
<dbReference type="Proteomes" id="UP001424459">
    <property type="component" value="Unassembled WGS sequence"/>
</dbReference>
<comment type="caution">
    <text evidence="2">The sequence shown here is derived from an EMBL/GenBank/DDBJ whole genome shotgun (WGS) entry which is preliminary data.</text>
</comment>
<dbReference type="RefSeq" id="WP_344695752.1">
    <property type="nucleotide sequence ID" value="NZ_BAABBR010000001.1"/>
</dbReference>
<keyword evidence="3" id="KW-1185">Reference proteome</keyword>
<sequence length="144" mass="15614">MTDHVTRELLTARGEIVAPPAATDRRPYCTDRNFGLPPALLLGAFAFFFAYLAVMWVGFAADGLVLPMVVNVVFVAAFAFVPAKWATMKPDRRDKALDWAHFRSVGIDTATGQTEASEAITLVLLLPACILFWGIATTTIAALV</sequence>
<keyword evidence="1" id="KW-0472">Membrane</keyword>
<evidence type="ECO:0000256" key="1">
    <source>
        <dbReference type="SAM" id="Phobius"/>
    </source>
</evidence>
<keyword evidence="1" id="KW-1133">Transmembrane helix</keyword>
<feature type="transmembrane region" description="Helical" evidence="1">
    <location>
        <begin position="34"/>
        <end position="58"/>
    </location>
</feature>
<reference evidence="3" key="1">
    <citation type="journal article" date="2019" name="Int. J. Syst. Evol. Microbiol.">
        <title>The Global Catalogue of Microorganisms (GCM) 10K type strain sequencing project: providing services to taxonomists for standard genome sequencing and annotation.</title>
        <authorList>
            <consortium name="The Broad Institute Genomics Platform"/>
            <consortium name="The Broad Institute Genome Sequencing Center for Infectious Disease"/>
            <person name="Wu L."/>
            <person name="Ma J."/>
        </authorList>
    </citation>
    <scope>NUCLEOTIDE SEQUENCE [LARGE SCALE GENOMIC DNA]</scope>
    <source>
        <strain evidence="3">JCM 17564</strain>
    </source>
</reference>
<accession>A0ABP7TU89</accession>
<feature type="transmembrane region" description="Helical" evidence="1">
    <location>
        <begin position="122"/>
        <end position="143"/>
    </location>
</feature>
<feature type="transmembrane region" description="Helical" evidence="1">
    <location>
        <begin position="64"/>
        <end position="83"/>
    </location>
</feature>
<protein>
    <submittedName>
        <fullName evidence="2">Uncharacterized protein</fullName>
    </submittedName>
</protein>
<evidence type="ECO:0000313" key="2">
    <source>
        <dbReference type="EMBL" id="GAA4031141.1"/>
    </source>
</evidence>
<name>A0ABP7TU89_9SPHN</name>
<evidence type="ECO:0000313" key="3">
    <source>
        <dbReference type="Proteomes" id="UP001424459"/>
    </source>
</evidence>
<gene>
    <name evidence="2" type="ORF">GCM10022281_08310</name>
</gene>
<keyword evidence="1" id="KW-0812">Transmembrane</keyword>